<organism evidence="1 2">
    <name type="scientific">Pistacia atlantica</name>
    <dbReference type="NCBI Taxonomy" id="434234"/>
    <lineage>
        <taxon>Eukaryota</taxon>
        <taxon>Viridiplantae</taxon>
        <taxon>Streptophyta</taxon>
        <taxon>Embryophyta</taxon>
        <taxon>Tracheophyta</taxon>
        <taxon>Spermatophyta</taxon>
        <taxon>Magnoliopsida</taxon>
        <taxon>eudicotyledons</taxon>
        <taxon>Gunneridae</taxon>
        <taxon>Pentapetalae</taxon>
        <taxon>rosids</taxon>
        <taxon>malvids</taxon>
        <taxon>Sapindales</taxon>
        <taxon>Anacardiaceae</taxon>
        <taxon>Pistacia</taxon>
    </lineage>
</organism>
<dbReference type="Proteomes" id="UP001164250">
    <property type="component" value="Chromosome 9"/>
</dbReference>
<comment type="caution">
    <text evidence="1">The sequence shown here is derived from an EMBL/GenBank/DDBJ whole genome shotgun (WGS) entry which is preliminary data.</text>
</comment>
<keyword evidence="2" id="KW-1185">Reference proteome</keyword>
<accession>A0ACC1AQX6</accession>
<reference evidence="2" key="1">
    <citation type="journal article" date="2023" name="G3 (Bethesda)">
        <title>Genome assembly and association tests identify interacting loci associated with vigor, precocity, and sex in interspecific pistachio rootstocks.</title>
        <authorList>
            <person name="Palmer W."/>
            <person name="Jacygrad E."/>
            <person name="Sagayaradj S."/>
            <person name="Cavanaugh K."/>
            <person name="Han R."/>
            <person name="Bertier L."/>
            <person name="Beede B."/>
            <person name="Kafkas S."/>
            <person name="Golino D."/>
            <person name="Preece J."/>
            <person name="Michelmore R."/>
        </authorList>
    </citation>
    <scope>NUCLEOTIDE SEQUENCE [LARGE SCALE GENOMIC DNA]</scope>
</reference>
<evidence type="ECO:0000313" key="2">
    <source>
        <dbReference type="Proteomes" id="UP001164250"/>
    </source>
</evidence>
<gene>
    <name evidence="1" type="ORF">Patl1_31868</name>
</gene>
<evidence type="ECO:0000313" key="1">
    <source>
        <dbReference type="EMBL" id="KAJ0089090.1"/>
    </source>
</evidence>
<protein>
    <submittedName>
        <fullName evidence="1">Uncharacterized protein</fullName>
    </submittedName>
</protein>
<name>A0ACC1AQX6_9ROSI</name>
<proteinExistence type="predicted"/>
<sequence>MMLISSGDPTTRTVDVRCTS</sequence>
<dbReference type="EMBL" id="CM047905">
    <property type="protein sequence ID" value="KAJ0089090.1"/>
    <property type="molecule type" value="Genomic_DNA"/>
</dbReference>